<protein>
    <submittedName>
        <fullName evidence="1">Uncharacterized protein</fullName>
    </submittedName>
</protein>
<dbReference type="EMBL" id="CM056743">
    <property type="protein sequence ID" value="KAJ8669769.1"/>
    <property type="molecule type" value="Genomic_DNA"/>
</dbReference>
<reference evidence="1" key="1">
    <citation type="submission" date="2023-04" db="EMBL/GenBank/DDBJ databases">
        <title>A chromosome-level genome assembly of the parasitoid wasp Eretmocerus hayati.</title>
        <authorList>
            <person name="Zhong Y."/>
            <person name="Liu S."/>
            <person name="Liu Y."/>
        </authorList>
    </citation>
    <scope>NUCLEOTIDE SEQUENCE</scope>
    <source>
        <strain evidence="1">ZJU_SS_LIU_2023</strain>
    </source>
</reference>
<evidence type="ECO:0000313" key="1">
    <source>
        <dbReference type="EMBL" id="KAJ8669769.1"/>
    </source>
</evidence>
<comment type="caution">
    <text evidence="1">The sequence shown here is derived from an EMBL/GenBank/DDBJ whole genome shotgun (WGS) entry which is preliminary data.</text>
</comment>
<accession>A0ACC2NHF6</accession>
<organism evidence="1 2">
    <name type="scientific">Eretmocerus hayati</name>
    <dbReference type="NCBI Taxonomy" id="131215"/>
    <lineage>
        <taxon>Eukaryota</taxon>
        <taxon>Metazoa</taxon>
        <taxon>Ecdysozoa</taxon>
        <taxon>Arthropoda</taxon>
        <taxon>Hexapoda</taxon>
        <taxon>Insecta</taxon>
        <taxon>Pterygota</taxon>
        <taxon>Neoptera</taxon>
        <taxon>Endopterygota</taxon>
        <taxon>Hymenoptera</taxon>
        <taxon>Apocrita</taxon>
        <taxon>Proctotrupomorpha</taxon>
        <taxon>Chalcidoidea</taxon>
        <taxon>Aphelinidae</taxon>
        <taxon>Aphelininae</taxon>
        <taxon>Eretmocerus</taxon>
    </lineage>
</organism>
<gene>
    <name evidence="1" type="ORF">QAD02_001028</name>
</gene>
<proteinExistence type="predicted"/>
<name>A0ACC2NHF6_9HYME</name>
<sequence>MDTSTYENSEDFEGENEVQNQFRQPDSTLFLLDGTKKMHKKGYFKECLEKYRDIIREKCCNNDKDKMGLVVLGTNDSNCGVDHLWNLQEFSPTSVDSYKSIRGILKDINKYESLATESKFPLYDALTHAFQVFHLAKTNTKTRNIILLCTCNDNPCIDASNERRRIEHLVATFKDTQIELQVVGLSDSWNDQYYKDLQMISGTYTDSNYRRTSLNDLIQDLLSPARSIASLPWKIGGELTVDVSIMNLISATRLPTKIKLEKDENEVLEARQFLVEQKRGEAQVEAVSRHHGSEDQVSQDHGSQDLPELGFDRSKFITSDSIRFYQTHGHLNISFTSSECRKIKNMNLEPGITVLAFKPISCEPLYHVRPANFVTYSPKCDDCNKTSYDYFVSKCSEKEVMPICSVITTASVIMCMMIPSEDDGGFFMYQIPVNDGVRNLDEHLADFIFNDEKQCVVNDEAVEYFKEMMEMSKIDFDPKVFKNPKLEKCIAHIEALALDEELRDLPPDSTLPPARNGTLKKLQKSVMRLFDLTDVEAKQKLDAARYAKRQKLDLKGMAKSRELHHLTVAQLKEFLKDLNLSCVGYKSTLVQRIYDHFKC</sequence>
<keyword evidence="2" id="KW-1185">Reference proteome</keyword>
<dbReference type="Proteomes" id="UP001239111">
    <property type="component" value="Chromosome 3"/>
</dbReference>
<evidence type="ECO:0000313" key="2">
    <source>
        <dbReference type="Proteomes" id="UP001239111"/>
    </source>
</evidence>